<protein>
    <submittedName>
        <fullName evidence="4">Lysophospholipase, alpha-beta hydrolase superfamily</fullName>
    </submittedName>
</protein>
<dbReference type="EMBL" id="FNON01000004">
    <property type="protein sequence ID" value="SDY13983.1"/>
    <property type="molecule type" value="Genomic_DNA"/>
</dbReference>
<evidence type="ECO:0000313" key="5">
    <source>
        <dbReference type="Proteomes" id="UP000199515"/>
    </source>
</evidence>
<dbReference type="PANTHER" id="PTHR43798">
    <property type="entry name" value="MONOACYLGLYCEROL LIPASE"/>
    <property type="match status" value="1"/>
</dbReference>
<keyword evidence="1 4" id="KW-0378">Hydrolase</keyword>
<feature type="domain" description="AB hydrolase-1" evidence="3">
    <location>
        <begin position="65"/>
        <end position="324"/>
    </location>
</feature>
<organism evidence="4 5">
    <name type="scientific">Amycolatopsis xylanica</name>
    <dbReference type="NCBI Taxonomy" id="589385"/>
    <lineage>
        <taxon>Bacteria</taxon>
        <taxon>Bacillati</taxon>
        <taxon>Actinomycetota</taxon>
        <taxon>Actinomycetes</taxon>
        <taxon>Pseudonocardiales</taxon>
        <taxon>Pseudonocardiaceae</taxon>
        <taxon>Amycolatopsis</taxon>
    </lineage>
</organism>
<evidence type="ECO:0000313" key="4">
    <source>
        <dbReference type="EMBL" id="SDY13983.1"/>
    </source>
</evidence>
<dbReference type="InterPro" id="IPR000073">
    <property type="entry name" value="AB_hydrolase_1"/>
</dbReference>
<reference evidence="4 5" key="1">
    <citation type="submission" date="2016-10" db="EMBL/GenBank/DDBJ databases">
        <authorList>
            <person name="de Groot N.N."/>
        </authorList>
    </citation>
    <scope>NUCLEOTIDE SEQUENCE [LARGE SCALE GENOMIC DNA]</scope>
    <source>
        <strain evidence="4 5">CPCC 202699</strain>
    </source>
</reference>
<dbReference type="Gene3D" id="3.40.50.1820">
    <property type="entry name" value="alpha/beta hydrolase"/>
    <property type="match status" value="1"/>
</dbReference>
<dbReference type="GO" id="GO:0016020">
    <property type="term" value="C:membrane"/>
    <property type="evidence" value="ECO:0007669"/>
    <property type="project" value="TreeGrafter"/>
</dbReference>
<proteinExistence type="predicted"/>
<keyword evidence="5" id="KW-1185">Reference proteome</keyword>
<evidence type="ECO:0000259" key="3">
    <source>
        <dbReference type="Pfam" id="PF12697"/>
    </source>
</evidence>
<dbReference type="Pfam" id="PF12697">
    <property type="entry name" value="Abhydrolase_6"/>
    <property type="match status" value="1"/>
</dbReference>
<dbReference type="SUPFAM" id="SSF53474">
    <property type="entry name" value="alpha/beta-Hydrolases"/>
    <property type="match status" value="1"/>
</dbReference>
<evidence type="ECO:0000256" key="1">
    <source>
        <dbReference type="ARBA" id="ARBA00022801"/>
    </source>
</evidence>
<feature type="signal peptide" evidence="2">
    <location>
        <begin position="1"/>
        <end position="29"/>
    </location>
</feature>
<dbReference type="AlphaFoldDB" id="A0A1H3HEH3"/>
<gene>
    <name evidence="4" type="ORF">SAMN05421504_104636</name>
</gene>
<keyword evidence="2" id="KW-0732">Signal</keyword>
<dbReference type="InterPro" id="IPR029058">
    <property type="entry name" value="AB_hydrolase_fold"/>
</dbReference>
<dbReference type="Proteomes" id="UP000199515">
    <property type="component" value="Unassembled WGS sequence"/>
</dbReference>
<name>A0A1H3HEH3_9PSEU</name>
<dbReference type="OrthoDB" id="5524362at2"/>
<dbReference type="GO" id="GO:0016787">
    <property type="term" value="F:hydrolase activity"/>
    <property type="evidence" value="ECO:0007669"/>
    <property type="project" value="UniProtKB-KW"/>
</dbReference>
<evidence type="ECO:0000256" key="2">
    <source>
        <dbReference type="SAM" id="SignalP"/>
    </source>
</evidence>
<sequence>MIGWRKRLLLGVLSAVLGSALLAPPAATAAPPACQDYSVPVLLGLLPQTMHGSLCAPPGATTVQVLVHGGTYSGYYWDFPLQPEVYSYRRAANERGYATFTIDRIGYGQSSRPLSTLLTGVGHASTVHQVIQKLRAGQIGGTPFGKVLLTGHSLGSGTSILEAATYHDVDGVLLTGVTHHLSASALLEVFTSGVYPAALDPKFGLAYEGYYTTVPGKRRDLFYGPHDDPAVIARDEQLKEPVSLTEVADLTTLAFTAPASLNITAPVLIANGTDDALFCQGLLASDCASAANLKAQEAPYYSPAACLRTFVLPGSGHNIALTPDTARFRAAALDWADTFVGTDADKRPLPPAAC</sequence>
<dbReference type="PANTHER" id="PTHR43798:SF31">
    <property type="entry name" value="AB HYDROLASE SUPERFAMILY PROTEIN YCLE"/>
    <property type="match status" value="1"/>
</dbReference>
<dbReference type="STRING" id="589385.SAMN05421504_104636"/>
<dbReference type="RefSeq" id="WP_091291617.1">
    <property type="nucleotide sequence ID" value="NZ_FNON01000004.1"/>
</dbReference>
<accession>A0A1H3HEH3</accession>
<dbReference type="InterPro" id="IPR050266">
    <property type="entry name" value="AB_hydrolase_sf"/>
</dbReference>
<feature type="chain" id="PRO_5011753764" evidence="2">
    <location>
        <begin position="30"/>
        <end position="354"/>
    </location>
</feature>